<proteinExistence type="predicted"/>
<dbReference type="PANTHER" id="PTHR40446:SF2">
    <property type="entry name" value="N-ACETYLGLUCOSAMINE-1-PHOSPHODIESTER ALPHA-N-ACETYLGLUCOSAMINIDASE"/>
    <property type="match status" value="1"/>
</dbReference>
<feature type="domain" description="Phosphodiester glycosidase" evidence="3">
    <location>
        <begin position="288"/>
        <end position="464"/>
    </location>
</feature>
<dbReference type="PANTHER" id="PTHR40446">
    <property type="entry name" value="N-ACETYLGLUCOSAMINE-1-PHOSPHODIESTER ALPHA-N-ACETYLGLUCOSAMINIDASE"/>
    <property type="match status" value="1"/>
</dbReference>
<keyword evidence="4" id="KW-0326">Glycosidase</keyword>
<dbReference type="InterPro" id="IPR004843">
    <property type="entry name" value="Calcineurin-like_PHP"/>
</dbReference>
<name>A0ABS2V0U2_9ACTN</name>
<keyword evidence="4" id="KW-0378">Hydrolase</keyword>
<dbReference type="EMBL" id="JAFEJA010000002">
    <property type="protein sequence ID" value="MBM9623218.1"/>
    <property type="molecule type" value="Genomic_DNA"/>
</dbReference>
<feature type="domain" description="Calcineurin-like phosphoesterase" evidence="2">
    <location>
        <begin position="841"/>
        <end position="1000"/>
    </location>
</feature>
<evidence type="ECO:0000256" key="1">
    <source>
        <dbReference type="SAM" id="MobiDB-lite"/>
    </source>
</evidence>
<dbReference type="InterPro" id="IPR029052">
    <property type="entry name" value="Metallo-depent_PP-like"/>
</dbReference>
<sequence>MPGRPWSRQPPFPSVFPPPSGACAPAPGCCPPTALTTSSTSRIPGVVVGLGRARHTVVLLATVTALAVGAAAPAAAATPDPPPRESAEILRPIAPPPATGPGTGSAAVVDGTGIETARSARPVAPGVRLTSYDRLEAAKWLRVDELSVDLGGDVATDYLSSGKVADRQSVSDLAARHDAGEGRRTVAAINADFFDINQTGAPLGAGIRDGELTHSPGYGTHRAVGIGPGGAGRVLELYFEGTLTLPSGPHPLGAYNAANVPAGGIGAYTSAWGEADRALTVDAASPVAEAEVRDGRVVAVHDRPGTGAVADGTTVLVGREAGAAALAALAPGDPVSLAYRPRTDSGPVPRTAVGGRELLVVDGVAQDHEGEGNNATAPRTAVGFSADGRRMHVITVDGRQADSGGVTLTELGLMMQKAGAHNALNLDGGGSSTLVAREPGSDALLVENSPSDGSERTVPNGLALTVPDGSGRLRGFWVETATPAATAPTGDPVLGGHPDRVFPGLTRRLTAAGFDETYGPAAGTPRWHTRAASVGRVDGDGVFHARRTGTTEAVAERGAARGTLRLSVLGELDRIEPTVRRVALGDSSATGTFGVLGHDAQGNSAPVEPGDVTLDYDRALFDIRPDGRGSFSVLARTGGRSAGPVTVRAGGETTVVGVTVGLAEQDVAGFEDAAAWRFSQARASGSLAATPDGHEGTGLELTYDFTQSTGTRAAYAAPPQPVAVPGQPQSFALWIKGDGNGAWPTLHLKDAAGSDHLLRGPYITWTGWQQVTFPVPAGAATPLSVFRFYLAETAANRQYTGRIVIDGLTAQVPPGIDLPAPPRVTDPLIDPAAVTGARDWRFAVMSDAQFVARDPDSALVRQARRTLREIRAAAPDFLVVNGDLVDEGAPADLAFARRVLEEELGDAVPWYYVPGNHEVMGGRIGDFVTEFGPAQRVFDHRGTRFVTLDTSSLSLRGGGIAQIRELRAQLDAAAADPGIGSVMVVEHVPPRDPTVQKASQLGDRKEAALVENWLAEFRRSTGKGAGLIGSHVGVFHASHVEGVPYLVNGNSGKNPAAPADEGGFTGWSMVGVDEVDPAEQAAARRAPFGPQPDWVSVQTRAHTDSLRLDAPLTLAPGATAPATATVLQGTRGVPAAWPVSVDWSGSPTLHIGSPRDARTRHAASFDPATGLLTGLRRGAITLAVTVNGVTTTTAVAITRTTASAA</sequence>
<dbReference type="Pfam" id="PF00149">
    <property type="entry name" value="Metallophos"/>
    <property type="match status" value="1"/>
</dbReference>
<organism evidence="4 5">
    <name type="scientific">Streptomyces zhihengii</name>
    <dbReference type="NCBI Taxonomy" id="1818004"/>
    <lineage>
        <taxon>Bacteria</taxon>
        <taxon>Bacillati</taxon>
        <taxon>Actinomycetota</taxon>
        <taxon>Actinomycetes</taxon>
        <taxon>Kitasatosporales</taxon>
        <taxon>Streptomycetaceae</taxon>
        <taxon>Streptomyces</taxon>
    </lineage>
</organism>
<dbReference type="Pfam" id="PF09992">
    <property type="entry name" value="NAGPA"/>
    <property type="match status" value="1"/>
</dbReference>
<evidence type="ECO:0000259" key="2">
    <source>
        <dbReference type="Pfam" id="PF00149"/>
    </source>
</evidence>
<feature type="region of interest" description="Disordered" evidence="1">
    <location>
        <begin position="73"/>
        <end position="106"/>
    </location>
</feature>
<reference evidence="4 5" key="1">
    <citation type="journal article" date="2016" name="Arch. Microbiol.">
        <title>Streptomyces zhihengii sp. nov., isolated from rhizospheric soil of Psammosilene tunicoides.</title>
        <authorList>
            <person name="Huang M.J."/>
            <person name="Fei J.J."/>
            <person name="Salam N."/>
            <person name="Kim C.J."/>
            <person name="Hozzein W.N."/>
            <person name="Xiao M."/>
            <person name="Huang H.Q."/>
            <person name="Li W.J."/>
        </authorList>
    </citation>
    <scope>NUCLEOTIDE SEQUENCE [LARGE SCALE GENOMIC DNA]</scope>
    <source>
        <strain evidence="4 5">YIM T102</strain>
    </source>
</reference>
<evidence type="ECO:0000313" key="4">
    <source>
        <dbReference type="EMBL" id="MBM9623218.1"/>
    </source>
</evidence>
<dbReference type="Gene3D" id="3.60.21.10">
    <property type="match status" value="1"/>
</dbReference>
<comment type="caution">
    <text evidence="4">The sequence shown here is derived from an EMBL/GenBank/DDBJ whole genome shotgun (WGS) entry which is preliminary data.</text>
</comment>
<dbReference type="GO" id="GO:0016798">
    <property type="term" value="F:hydrolase activity, acting on glycosyl bonds"/>
    <property type="evidence" value="ECO:0007669"/>
    <property type="project" value="UniProtKB-KW"/>
</dbReference>
<dbReference type="InterPro" id="IPR018711">
    <property type="entry name" value="NAGPA"/>
</dbReference>
<keyword evidence="5" id="KW-1185">Reference proteome</keyword>
<protein>
    <submittedName>
        <fullName evidence="4">Phosphodiester glycosidase family protein</fullName>
    </submittedName>
</protein>
<evidence type="ECO:0000313" key="5">
    <source>
        <dbReference type="Proteomes" id="UP000664109"/>
    </source>
</evidence>
<dbReference type="Proteomes" id="UP000664109">
    <property type="component" value="Unassembled WGS sequence"/>
</dbReference>
<accession>A0ABS2V0U2</accession>
<evidence type="ECO:0000259" key="3">
    <source>
        <dbReference type="Pfam" id="PF09992"/>
    </source>
</evidence>
<dbReference type="SUPFAM" id="SSF56300">
    <property type="entry name" value="Metallo-dependent phosphatases"/>
    <property type="match status" value="1"/>
</dbReference>
<gene>
    <name evidence="4" type="ORF">JE024_31960</name>
</gene>